<evidence type="ECO:0000259" key="1">
    <source>
        <dbReference type="PROSITE" id="PS50801"/>
    </source>
</evidence>
<dbReference type="EMBL" id="JBHTIS010000197">
    <property type="protein sequence ID" value="MFD1045065.1"/>
    <property type="molecule type" value="Genomic_DNA"/>
</dbReference>
<name>A0ABW3M5C5_9PSEU</name>
<dbReference type="SUPFAM" id="SSF52091">
    <property type="entry name" value="SpoIIaa-like"/>
    <property type="match status" value="1"/>
</dbReference>
<dbReference type="Gene3D" id="3.30.750.24">
    <property type="entry name" value="STAS domain"/>
    <property type="match status" value="1"/>
</dbReference>
<evidence type="ECO:0000313" key="2">
    <source>
        <dbReference type="EMBL" id="MFD1045065.1"/>
    </source>
</evidence>
<protein>
    <submittedName>
        <fullName evidence="2">STAS domain-containing protein</fullName>
    </submittedName>
</protein>
<feature type="non-terminal residue" evidence="2">
    <location>
        <position position="56"/>
    </location>
</feature>
<accession>A0ABW3M5C5</accession>
<comment type="caution">
    <text evidence="2">The sequence shown here is derived from an EMBL/GenBank/DDBJ whole genome shotgun (WGS) entry which is preliminary data.</text>
</comment>
<evidence type="ECO:0000313" key="3">
    <source>
        <dbReference type="Proteomes" id="UP001597045"/>
    </source>
</evidence>
<dbReference type="Pfam" id="PF01740">
    <property type="entry name" value="STAS"/>
    <property type="match status" value="1"/>
</dbReference>
<dbReference type="PROSITE" id="PS50801">
    <property type="entry name" value="STAS"/>
    <property type="match status" value="1"/>
</dbReference>
<keyword evidence="3" id="KW-1185">Reference proteome</keyword>
<dbReference type="InterPro" id="IPR002645">
    <property type="entry name" value="STAS_dom"/>
</dbReference>
<feature type="domain" description="STAS" evidence="1">
    <location>
        <begin position="1"/>
        <end position="56"/>
    </location>
</feature>
<dbReference type="InterPro" id="IPR036513">
    <property type="entry name" value="STAS_dom_sf"/>
</dbReference>
<proteinExistence type="predicted"/>
<dbReference type="CDD" id="cd07043">
    <property type="entry name" value="STAS_anti-anti-sigma_factors"/>
    <property type="match status" value="1"/>
</dbReference>
<organism evidence="2 3">
    <name type="scientific">Kibdelosporangium lantanae</name>
    <dbReference type="NCBI Taxonomy" id="1497396"/>
    <lineage>
        <taxon>Bacteria</taxon>
        <taxon>Bacillati</taxon>
        <taxon>Actinomycetota</taxon>
        <taxon>Actinomycetes</taxon>
        <taxon>Pseudonocardiales</taxon>
        <taxon>Pseudonocardiaceae</taxon>
        <taxon>Kibdelosporangium</taxon>
    </lineage>
</organism>
<reference evidence="3" key="1">
    <citation type="journal article" date="2019" name="Int. J. Syst. Evol. Microbiol.">
        <title>The Global Catalogue of Microorganisms (GCM) 10K type strain sequencing project: providing services to taxonomists for standard genome sequencing and annotation.</title>
        <authorList>
            <consortium name="The Broad Institute Genomics Platform"/>
            <consortium name="The Broad Institute Genome Sequencing Center for Infectious Disease"/>
            <person name="Wu L."/>
            <person name="Ma J."/>
        </authorList>
    </citation>
    <scope>NUCLEOTIDE SEQUENCE [LARGE SCALE GENOMIC DNA]</scope>
    <source>
        <strain evidence="3">JCM 31486</strain>
    </source>
</reference>
<dbReference type="Proteomes" id="UP001597045">
    <property type="component" value="Unassembled WGS sequence"/>
</dbReference>
<gene>
    <name evidence="2" type="ORF">ACFQ1S_05395</name>
</gene>
<sequence length="56" mass="5852">MKARKRMVGEVAVIALSGGLDSHSAAEIRDRVTGQLADHEHVVVDFSGVTCVSSAS</sequence>